<reference evidence="1" key="2">
    <citation type="submission" date="2015-06" db="UniProtKB">
        <authorList>
            <consortium name="EnsemblPlants"/>
        </authorList>
    </citation>
    <scope>IDENTIFICATION</scope>
    <source>
        <strain evidence="1">DM1-3 516 R44</strain>
    </source>
</reference>
<evidence type="ECO:0000313" key="1">
    <source>
        <dbReference type="EnsemblPlants" id="PGSC0003DMT400059634"/>
    </source>
</evidence>
<dbReference type="EnsemblPlants" id="PGSC0003DMT400059634">
    <property type="protein sequence ID" value="PGSC0003DMT400059634"/>
    <property type="gene ID" value="PGSC0003DMG400023175"/>
</dbReference>
<name>M1C4I1_SOLTU</name>
<proteinExistence type="predicted"/>
<dbReference type="AlphaFoldDB" id="M1C4I1"/>
<dbReference type="PaxDb" id="4113-PGSC0003DMT400059634"/>
<protein>
    <submittedName>
        <fullName evidence="1">Uncharacterized protein</fullName>
    </submittedName>
</protein>
<keyword evidence="2" id="KW-1185">Reference proteome</keyword>
<sequence length="125" mass="14421">MRFLPNPSLYARLLSCSLSRTGIARQLGQIGGPKSKFLFPVRMHYARFNQLHQRLGNSQPKLHLEGSNRLHGDGRGKVSMMVDESEVHGLRNKAWIVICKKEQSELKERRNERLVIAKSLWRVTE</sequence>
<reference evidence="2" key="1">
    <citation type="journal article" date="2011" name="Nature">
        <title>Genome sequence and analysis of the tuber crop potato.</title>
        <authorList>
            <consortium name="The Potato Genome Sequencing Consortium"/>
        </authorList>
    </citation>
    <scope>NUCLEOTIDE SEQUENCE [LARGE SCALE GENOMIC DNA]</scope>
    <source>
        <strain evidence="2">cv. DM1-3 516 R44</strain>
    </source>
</reference>
<accession>M1C4I1</accession>
<dbReference type="Gramene" id="PGSC0003DMT400059634">
    <property type="protein sequence ID" value="PGSC0003DMT400059634"/>
    <property type="gene ID" value="PGSC0003DMG400023175"/>
</dbReference>
<dbReference type="HOGENOM" id="CLU_1996607_0_0_1"/>
<dbReference type="InParanoid" id="M1C4I1"/>
<organism evidence="1 2">
    <name type="scientific">Solanum tuberosum</name>
    <name type="common">Potato</name>
    <dbReference type="NCBI Taxonomy" id="4113"/>
    <lineage>
        <taxon>Eukaryota</taxon>
        <taxon>Viridiplantae</taxon>
        <taxon>Streptophyta</taxon>
        <taxon>Embryophyta</taxon>
        <taxon>Tracheophyta</taxon>
        <taxon>Spermatophyta</taxon>
        <taxon>Magnoliopsida</taxon>
        <taxon>eudicotyledons</taxon>
        <taxon>Gunneridae</taxon>
        <taxon>Pentapetalae</taxon>
        <taxon>asterids</taxon>
        <taxon>lamiids</taxon>
        <taxon>Solanales</taxon>
        <taxon>Solanaceae</taxon>
        <taxon>Solanoideae</taxon>
        <taxon>Solaneae</taxon>
        <taxon>Solanum</taxon>
    </lineage>
</organism>
<evidence type="ECO:0000313" key="2">
    <source>
        <dbReference type="Proteomes" id="UP000011115"/>
    </source>
</evidence>
<dbReference type="Proteomes" id="UP000011115">
    <property type="component" value="Unassembled WGS sequence"/>
</dbReference>